<reference evidence="10" key="1">
    <citation type="journal article" date="2015" name="Nature">
        <title>Complex archaea that bridge the gap between prokaryotes and eukaryotes.</title>
        <authorList>
            <person name="Spang A."/>
            <person name="Saw J.H."/>
            <person name="Jorgensen S.L."/>
            <person name="Zaremba-Niedzwiedzka K."/>
            <person name="Martijn J."/>
            <person name="Lind A.E."/>
            <person name="van Eijk R."/>
            <person name="Schleper C."/>
            <person name="Guy L."/>
            <person name="Ettema T.J."/>
        </authorList>
    </citation>
    <scope>NUCLEOTIDE SEQUENCE</scope>
</reference>
<dbReference type="GO" id="GO:0003887">
    <property type="term" value="F:DNA-directed DNA polymerase activity"/>
    <property type="evidence" value="ECO:0007669"/>
    <property type="project" value="UniProtKB-KW"/>
</dbReference>
<evidence type="ECO:0000313" key="10">
    <source>
        <dbReference type="EMBL" id="KKM62048.1"/>
    </source>
</evidence>
<comment type="caution">
    <text evidence="10">The sequence shown here is derived from an EMBL/GenBank/DDBJ whole genome shotgun (WGS) entry which is preliminary data.</text>
</comment>
<dbReference type="GO" id="GO:0003677">
    <property type="term" value="F:DNA binding"/>
    <property type="evidence" value="ECO:0007669"/>
    <property type="project" value="UniProtKB-KW"/>
</dbReference>
<gene>
    <name evidence="10" type="ORF">LCGC14_1525610</name>
</gene>
<evidence type="ECO:0000256" key="6">
    <source>
        <dbReference type="ARBA" id="ARBA00022705"/>
    </source>
</evidence>
<protein>
    <recommendedName>
        <fullName evidence="11">DNA polymerase III beta sliding clamp central domain-containing protein</fullName>
    </recommendedName>
</protein>
<evidence type="ECO:0000256" key="3">
    <source>
        <dbReference type="ARBA" id="ARBA00022490"/>
    </source>
</evidence>
<dbReference type="Gene3D" id="3.70.10.10">
    <property type="match status" value="1"/>
</dbReference>
<evidence type="ECO:0000256" key="8">
    <source>
        <dbReference type="ARBA" id="ARBA00023125"/>
    </source>
</evidence>
<dbReference type="InterPro" id="IPR046938">
    <property type="entry name" value="DNA_clamp_sf"/>
</dbReference>
<dbReference type="PANTHER" id="PTHR30478">
    <property type="entry name" value="DNA POLYMERASE III SUBUNIT BETA"/>
    <property type="match status" value="1"/>
</dbReference>
<dbReference type="InterPro" id="IPR001001">
    <property type="entry name" value="DNA_polIII_beta"/>
</dbReference>
<dbReference type="EMBL" id="LAZR01011373">
    <property type="protein sequence ID" value="KKM62048.1"/>
    <property type="molecule type" value="Genomic_DNA"/>
</dbReference>
<dbReference type="PANTHER" id="PTHR30478:SF0">
    <property type="entry name" value="BETA SLIDING CLAMP"/>
    <property type="match status" value="1"/>
</dbReference>
<dbReference type="Gene3D" id="3.10.150.10">
    <property type="entry name" value="DNA Polymerase III, subunit A, domain 2"/>
    <property type="match status" value="1"/>
</dbReference>
<keyword evidence="6" id="KW-0235">DNA replication</keyword>
<evidence type="ECO:0000256" key="2">
    <source>
        <dbReference type="ARBA" id="ARBA00010752"/>
    </source>
</evidence>
<evidence type="ECO:0000256" key="4">
    <source>
        <dbReference type="ARBA" id="ARBA00022679"/>
    </source>
</evidence>
<organism evidence="10">
    <name type="scientific">marine sediment metagenome</name>
    <dbReference type="NCBI Taxonomy" id="412755"/>
    <lineage>
        <taxon>unclassified sequences</taxon>
        <taxon>metagenomes</taxon>
        <taxon>ecological metagenomes</taxon>
    </lineage>
</organism>
<sequence>MPDETNLVVRKKTRAPKGVIELPEISPPPPEWEEDEGPGPARREPSAEVLSKAEQRYRESNEQTPPEVVITSAPMTKNSLVTPIEVEAKTLWGFLEALECITVEKSEYPILAGVKMRFIPGDEPRLLVEANNKKVWAAASLKAWGGNEEFAAVLPLQRAISVIKRLASKYSTITVGLDRERIHVGNFSFPFFGKVEHFPKKPRLEDHLVSVTWSTLYATQILERVLPAVDESDASYDWNLCGVFIDLESRAAVATNGKRMHVLELPLMKVEIDKRWKDAPTGVRLPLDVYRYIQAVEDRDWTGFRLGDTKVMIGSEDFGLVCNRLEGSFPDWSKAVTEWPGQWVVDRDVFLSAVKEASLLLLGKDEPGICLGFDLRAGSIAIVSSSVEGGRFERILKAKPSGKLLSFVTVTINPVFLLDAVDACRGSSLRIGVARENDQVTFRGDDNCFVAAIAPMRR</sequence>
<dbReference type="GO" id="GO:0005737">
    <property type="term" value="C:cytoplasm"/>
    <property type="evidence" value="ECO:0007669"/>
    <property type="project" value="UniProtKB-SubCell"/>
</dbReference>
<dbReference type="SUPFAM" id="SSF55979">
    <property type="entry name" value="DNA clamp"/>
    <property type="match status" value="1"/>
</dbReference>
<feature type="region of interest" description="Disordered" evidence="9">
    <location>
        <begin position="18"/>
        <end position="67"/>
    </location>
</feature>
<evidence type="ECO:0000256" key="1">
    <source>
        <dbReference type="ARBA" id="ARBA00004496"/>
    </source>
</evidence>
<keyword evidence="8" id="KW-0238">DNA-binding</keyword>
<accession>A0A0F9IXK9</accession>
<dbReference type="GO" id="GO:0006271">
    <property type="term" value="P:DNA strand elongation involved in DNA replication"/>
    <property type="evidence" value="ECO:0007669"/>
    <property type="project" value="TreeGrafter"/>
</dbReference>
<keyword evidence="5" id="KW-0548">Nucleotidyltransferase</keyword>
<dbReference type="AlphaFoldDB" id="A0A0F9IXK9"/>
<keyword evidence="4" id="KW-0808">Transferase</keyword>
<evidence type="ECO:0000256" key="7">
    <source>
        <dbReference type="ARBA" id="ARBA00022932"/>
    </source>
</evidence>
<proteinExistence type="inferred from homology"/>
<evidence type="ECO:0008006" key="11">
    <source>
        <dbReference type="Google" id="ProtNLM"/>
    </source>
</evidence>
<keyword evidence="3" id="KW-0963">Cytoplasm</keyword>
<comment type="similarity">
    <text evidence="2">Belongs to the beta sliding clamp family.</text>
</comment>
<dbReference type="GO" id="GO:0009360">
    <property type="term" value="C:DNA polymerase III complex"/>
    <property type="evidence" value="ECO:0007669"/>
    <property type="project" value="InterPro"/>
</dbReference>
<name>A0A0F9IXK9_9ZZZZ</name>
<evidence type="ECO:0000256" key="5">
    <source>
        <dbReference type="ARBA" id="ARBA00022695"/>
    </source>
</evidence>
<evidence type="ECO:0000256" key="9">
    <source>
        <dbReference type="SAM" id="MobiDB-lite"/>
    </source>
</evidence>
<feature type="compositionally biased region" description="Basic and acidic residues" evidence="9">
    <location>
        <begin position="41"/>
        <end position="61"/>
    </location>
</feature>
<keyword evidence="7" id="KW-0239">DNA-directed DNA polymerase</keyword>
<comment type="subcellular location">
    <subcellularLocation>
        <location evidence="1">Cytoplasm</location>
    </subcellularLocation>
</comment>
<dbReference type="SMART" id="SM00480">
    <property type="entry name" value="POL3Bc"/>
    <property type="match status" value="1"/>
</dbReference>